<protein>
    <submittedName>
        <fullName evidence="2">Uncharacterized protein</fullName>
    </submittedName>
</protein>
<sequence>MHPHPGPYTLPRHTTDNSDLPIQWALLSRPNSSTDRGSSLGSIESLDTPTLPPQSYSNSLTPPLTPPYSATNGTLPIAPSLPAQTCLTMPLYR</sequence>
<reference evidence="2 3" key="2">
    <citation type="submission" date="2019-01" db="EMBL/GenBank/DDBJ databases">
        <title>A chromosome length genome reference of the Java medaka (oryzias javanicus).</title>
        <authorList>
            <person name="Herpin A."/>
            <person name="Takehana Y."/>
            <person name="Naruse K."/>
            <person name="Ansai S."/>
            <person name="Kawaguchi M."/>
        </authorList>
    </citation>
    <scope>NUCLEOTIDE SEQUENCE [LARGE SCALE GENOMIC DNA]</scope>
    <source>
        <strain evidence="2">RS831</strain>
        <tissue evidence="2">Whole body</tissue>
    </source>
</reference>
<dbReference type="OrthoDB" id="10063560at2759"/>
<organism evidence="2 3">
    <name type="scientific">Oryzias javanicus</name>
    <name type="common">Javanese ricefish</name>
    <name type="synonym">Aplocheilus javanicus</name>
    <dbReference type="NCBI Taxonomy" id="123683"/>
    <lineage>
        <taxon>Eukaryota</taxon>
        <taxon>Metazoa</taxon>
        <taxon>Chordata</taxon>
        <taxon>Craniata</taxon>
        <taxon>Vertebrata</taxon>
        <taxon>Euteleostomi</taxon>
        <taxon>Actinopterygii</taxon>
        <taxon>Neopterygii</taxon>
        <taxon>Teleostei</taxon>
        <taxon>Neoteleostei</taxon>
        <taxon>Acanthomorphata</taxon>
        <taxon>Ovalentaria</taxon>
        <taxon>Atherinomorphae</taxon>
        <taxon>Beloniformes</taxon>
        <taxon>Adrianichthyidae</taxon>
        <taxon>Oryziinae</taxon>
        <taxon>Oryzias</taxon>
    </lineage>
</organism>
<evidence type="ECO:0000313" key="2">
    <source>
        <dbReference type="EMBL" id="RVE60340.1"/>
    </source>
</evidence>
<gene>
    <name evidence="2" type="ORF">OJAV_G00180000</name>
</gene>
<dbReference type="AlphaFoldDB" id="A0A437CC60"/>
<feature type="compositionally biased region" description="Polar residues" evidence="1">
    <location>
        <begin position="29"/>
        <end position="74"/>
    </location>
</feature>
<keyword evidence="3" id="KW-1185">Reference proteome</keyword>
<dbReference type="Proteomes" id="UP000283210">
    <property type="component" value="Chromosome 18"/>
</dbReference>
<evidence type="ECO:0000313" key="3">
    <source>
        <dbReference type="Proteomes" id="UP000283210"/>
    </source>
</evidence>
<name>A0A437CC60_ORYJA</name>
<proteinExistence type="predicted"/>
<reference evidence="2 3" key="1">
    <citation type="submission" date="2018-11" db="EMBL/GenBank/DDBJ databases">
        <authorList>
            <person name="Lopez-Roques C."/>
            <person name="Donnadieu C."/>
            <person name="Bouchez O."/>
            <person name="Klopp C."/>
            <person name="Cabau C."/>
            <person name="Zahm M."/>
        </authorList>
    </citation>
    <scope>NUCLEOTIDE SEQUENCE [LARGE SCALE GENOMIC DNA]</scope>
    <source>
        <strain evidence="2">RS831</strain>
        <tissue evidence="2">Whole body</tissue>
    </source>
</reference>
<accession>A0A437CC60</accession>
<feature type="region of interest" description="Disordered" evidence="1">
    <location>
        <begin position="27"/>
        <end position="81"/>
    </location>
</feature>
<evidence type="ECO:0000256" key="1">
    <source>
        <dbReference type="SAM" id="MobiDB-lite"/>
    </source>
</evidence>
<dbReference type="EMBL" id="CM012454">
    <property type="protein sequence ID" value="RVE60340.1"/>
    <property type="molecule type" value="Genomic_DNA"/>
</dbReference>